<dbReference type="EMBL" id="LGFT01000042">
    <property type="protein sequence ID" value="KUK43900.1"/>
    <property type="molecule type" value="Genomic_DNA"/>
</dbReference>
<reference evidence="4 5" key="2">
    <citation type="journal article" date="2015" name="MBio">
        <title>Genome-Resolved Metagenomic Analysis Reveals Roles for Candidate Phyla and Other Microbial Community Members in Biogeochemical Transformations in Oil Reservoirs.</title>
        <authorList>
            <person name="Hu P."/>
            <person name="Tom L."/>
            <person name="Singh A."/>
            <person name="Thomas B.C."/>
            <person name="Baker B.J."/>
            <person name="Piceno Y.M."/>
            <person name="Andersen G.L."/>
            <person name="Banfield J.F."/>
        </authorList>
    </citation>
    <scope>NUCLEOTIDE SEQUENCE [LARGE SCALE GENOMIC DNA]</scope>
    <source>
        <strain evidence="2">57_489</strain>
    </source>
</reference>
<reference evidence="3" key="1">
    <citation type="journal article" date="2015" name="MBio">
        <title>Genome-resolved metagenomic analysis reveals roles for candidate phyla and other microbial community members in biogeochemical transformations in oil reservoirs.</title>
        <authorList>
            <person name="Hu P."/>
            <person name="Tom L."/>
            <person name="Singh A."/>
            <person name="Thomas B.C."/>
            <person name="Baker B.J."/>
            <person name="Piceno Y.M."/>
            <person name="Andersen G.L."/>
            <person name="Banfield J.F."/>
        </authorList>
    </citation>
    <scope>NUCLEOTIDE SEQUENCE [LARGE SCALE GENOMIC DNA]</scope>
    <source>
        <strain evidence="3">56_747</strain>
    </source>
</reference>
<dbReference type="InterPro" id="IPR001279">
    <property type="entry name" value="Metallo-B-lactamas"/>
</dbReference>
<dbReference type="PANTHER" id="PTHR42951:SF17">
    <property type="entry name" value="METALLO-BETA-LACTAMASE DOMAIN-CONTAINING PROTEIN"/>
    <property type="match status" value="1"/>
</dbReference>
<name>A0A101IJL1_9EURY</name>
<organism evidence="3 4">
    <name type="scientific">Methanothrix harundinacea</name>
    <dbReference type="NCBI Taxonomy" id="301375"/>
    <lineage>
        <taxon>Archaea</taxon>
        <taxon>Methanobacteriati</taxon>
        <taxon>Methanobacteriota</taxon>
        <taxon>Stenosarchaea group</taxon>
        <taxon>Methanomicrobia</taxon>
        <taxon>Methanotrichales</taxon>
        <taxon>Methanotrichaceae</taxon>
        <taxon>Methanothrix</taxon>
    </lineage>
</organism>
<dbReference type="SUPFAM" id="SSF56281">
    <property type="entry name" value="Metallo-hydrolase/oxidoreductase"/>
    <property type="match status" value="1"/>
</dbReference>
<gene>
    <name evidence="2" type="ORF">XD72_1714</name>
    <name evidence="3" type="ORF">XE07_1093</name>
</gene>
<dbReference type="PATRIC" id="fig|301375.6.peg.2503"/>
<protein>
    <submittedName>
        <fullName evidence="3">Metallo-beta-lactamase domain protein</fullName>
    </submittedName>
</protein>
<dbReference type="Proteomes" id="UP000053961">
    <property type="component" value="Unassembled WGS sequence"/>
</dbReference>
<evidence type="ECO:0000313" key="2">
    <source>
        <dbReference type="EMBL" id="KUK43900.1"/>
    </source>
</evidence>
<dbReference type="CDD" id="cd06262">
    <property type="entry name" value="metallo-hydrolase-like_MBL-fold"/>
    <property type="match status" value="1"/>
</dbReference>
<dbReference type="SMART" id="SM00849">
    <property type="entry name" value="Lactamase_B"/>
    <property type="match status" value="1"/>
</dbReference>
<dbReference type="Proteomes" id="UP000057043">
    <property type="component" value="Unassembled WGS sequence"/>
</dbReference>
<dbReference type="AlphaFoldDB" id="A0A101IJL1"/>
<proteinExistence type="predicted"/>
<evidence type="ECO:0000259" key="1">
    <source>
        <dbReference type="SMART" id="SM00849"/>
    </source>
</evidence>
<dbReference type="Pfam" id="PF00753">
    <property type="entry name" value="Lactamase_B"/>
    <property type="match status" value="1"/>
</dbReference>
<feature type="domain" description="Metallo-beta-lactamase" evidence="1">
    <location>
        <begin position="15"/>
        <end position="192"/>
    </location>
</feature>
<sequence length="215" mass="23336">MVEVHKVNGGGPTHEGNVYLILDEVPALIDAGMDAKATIKNIEKLIDPRRIEFIILTHCHHDHTAGIPALKEATGAKVLIGEGEVCDLGDDVATGSYLYQEEPAEFGVDGTLEEGDVINLGEWSLQVIQTPGHSPGSISLYEPRAKVLFSGDTLLPHGNIGRTRRSGEAVKDLVRSVERLAGLDVLVLYAGHMEPTDENVVEQMRTSLEFARTIH</sequence>
<dbReference type="EMBL" id="LGHB01000013">
    <property type="protein sequence ID" value="KUK96422.1"/>
    <property type="molecule type" value="Genomic_DNA"/>
</dbReference>
<evidence type="ECO:0000313" key="4">
    <source>
        <dbReference type="Proteomes" id="UP000053961"/>
    </source>
</evidence>
<dbReference type="Gene3D" id="3.60.15.10">
    <property type="entry name" value="Ribonuclease Z/Hydroxyacylglutathione hydrolase-like"/>
    <property type="match status" value="1"/>
</dbReference>
<dbReference type="InterPro" id="IPR036866">
    <property type="entry name" value="RibonucZ/Hydroxyglut_hydro"/>
</dbReference>
<comment type="caution">
    <text evidence="3">The sequence shown here is derived from an EMBL/GenBank/DDBJ whole genome shotgun (WGS) entry which is preliminary data.</text>
</comment>
<accession>A0A101IJL1</accession>
<evidence type="ECO:0000313" key="5">
    <source>
        <dbReference type="Proteomes" id="UP000057043"/>
    </source>
</evidence>
<dbReference type="PANTHER" id="PTHR42951">
    <property type="entry name" value="METALLO-BETA-LACTAMASE DOMAIN-CONTAINING"/>
    <property type="match status" value="1"/>
</dbReference>
<evidence type="ECO:0000313" key="3">
    <source>
        <dbReference type="EMBL" id="KUK96422.1"/>
    </source>
</evidence>
<dbReference type="InterPro" id="IPR050855">
    <property type="entry name" value="NDM-1-like"/>
</dbReference>